<evidence type="ECO:0000313" key="2">
    <source>
        <dbReference type="EMBL" id="MED6263032.1"/>
    </source>
</evidence>
<proteinExistence type="predicted"/>
<feature type="signal peptide" evidence="1">
    <location>
        <begin position="1"/>
        <end position="26"/>
    </location>
</feature>
<dbReference type="EMBL" id="JAHUTJ010000006">
    <property type="protein sequence ID" value="MED6263032.1"/>
    <property type="molecule type" value="Genomic_DNA"/>
</dbReference>
<accession>A0ABU7CK38</accession>
<dbReference type="Proteomes" id="UP001352852">
    <property type="component" value="Unassembled WGS sequence"/>
</dbReference>
<organism evidence="2 3">
    <name type="scientific">Characodon lateralis</name>
    <dbReference type="NCBI Taxonomy" id="208331"/>
    <lineage>
        <taxon>Eukaryota</taxon>
        <taxon>Metazoa</taxon>
        <taxon>Chordata</taxon>
        <taxon>Craniata</taxon>
        <taxon>Vertebrata</taxon>
        <taxon>Euteleostomi</taxon>
        <taxon>Actinopterygii</taxon>
        <taxon>Neopterygii</taxon>
        <taxon>Teleostei</taxon>
        <taxon>Neoteleostei</taxon>
        <taxon>Acanthomorphata</taxon>
        <taxon>Ovalentaria</taxon>
        <taxon>Atherinomorphae</taxon>
        <taxon>Cyprinodontiformes</taxon>
        <taxon>Goodeidae</taxon>
        <taxon>Characodon</taxon>
    </lineage>
</organism>
<feature type="chain" id="PRO_5045687264" description="Secreted protein" evidence="1">
    <location>
        <begin position="27"/>
        <end position="111"/>
    </location>
</feature>
<evidence type="ECO:0000256" key="1">
    <source>
        <dbReference type="SAM" id="SignalP"/>
    </source>
</evidence>
<name>A0ABU7CK38_9TELE</name>
<evidence type="ECO:0008006" key="4">
    <source>
        <dbReference type="Google" id="ProtNLM"/>
    </source>
</evidence>
<gene>
    <name evidence="2" type="ORF">CHARACLAT_000196</name>
</gene>
<comment type="caution">
    <text evidence="2">The sequence shown here is derived from an EMBL/GenBank/DDBJ whole genome shotgun (WGS) entry which is preliminary data.</text>
</comment>
<evidence type="ECO:0000313" key="3">
    <source>
        <dbReference type="Proteomes" id="UP001352852"/>
    </source>
</evidence>
<sequence length="111" mass="12675">MKLKLRLTSFLFCGRFILMLLPSCHQTAEITGPMAGSDRKQQQQQVRVKNTCVQEHRGNIQCAEEEPTLGFCLLLKSRLQTPTGLTSSDQLLGQLFRFPVGFLIKHFTFFQ</sequence>
<reference evidence="2 3" key="1">
    <citation type="submission" date="2021-06" db="EMBL/GenBank/DDBJ databases">
        <authorList>
            <person name="Palmer J.M."/>
        </authorList>
    </citation>
    <scope>NUCLEOTIDE SEQUENCE [LARGE SCALE GENOMIC DNA]</scope>
    <source>
        <strain evidence="2 3">CL_MEX2019</strain>
        <tissue evidence="2">Muscle</tissue>
    </source>
</reference>
<keyword evidence="3" id="KW-1185">Reference proteome</keyword>
<keyword evidence="1" id="KW-0732">Signal</keyword>
<protein>
    <recommendedName>
        <fullName evidence="4">Secreted protein</fullName>
    </recommendedName>
</protein>